<dbReference type="GO" id="GO:0005975">
    <property type="term" value="P:carbohydrate metabolic process"/>
    <property type="evidence" value="ECO:0007669"/>
    <property type="project" value="InterPro"/>
</dbReference>
<dbReference type="EMBL" id="GL349481">
    <property type="protein sequence ID" value="KNC53374.1"/>
    <property type="molecule type" value="Genomic_DNA"/>
</dbReference>
<dbReference type="eggNOG" id="KOG2429">
    <property type="taxonomic scope" value="Eukaryota"/>
</dbReference>
<dbReference type="AlphaFoldDB" id="A0A0L0DM25"/>
<keyword evidence="7" id="KW-0326">Glycosidase</keyword>
<comment type="cofactor">
    <cofactor evidence="6">
        <name>Ca(2+)</name>
        <dbReference type="ChEBI" id="CHEBI:29108"/>
    </cofactor>
</comment>
<accession>A0A0L0DM25</accession>
<dbReference type="Gene3D" id="1.50.10.10">
    <property type="match status" value="1"/>
</dbReference>
<keyword evidence="11" id="KW-1185">Reference proteome</keyword>
<name>A0A0L0DM25_THETB</name>
<keyword evidence="7" id="KW-0378">Hydrolase</keyword>
<dbReference type="RefSeq" id="XP_013754419.1">
    <property type="nucleotide sequence ID" value="XM_013898965.1"/>
</dbReference>
<dbReference type="GO" id="GO:0004571">
    <property type="term" value="F:mannosyl-oligosaccharide 1,2-alpha-mannosidase activity"/>
    <property type="evidence" value="ECO:0007669"/>
    <property type="project" value="InterPro"/>
</dbReference>
<feature type="active site" evidence="5">
    <location>
        <position position="374"/>
    </location>
</feature>
<dbReference type="GeneID" id="25567466"/>
<evidence type="ECO:0000256" key="7">
    <source>
        <dbReference type="RuleBase" id="RU361193"/>
    </source>
</evidence>
<dbReference type="GO" id="GO:0005509">
    <property type="term" value="F:calcium ion binding"/>
    <property type="evidence" value="ECO:0007669"/>
    <property type="project" value="InterPro"/>
</dbReference>
<feature type="region of interest" description="Disordered" evidence="8">
    <location>
        <begin position="509"/>
        <end position="537"/>
    </location>
</feature>
<proteinExistence type="inferred from homology"/>
<dbReference type="PANTHER" id="PTHR45679">
    <property type="entry name" value="ER DEGRADATION-ENHANCING ALPHA-MANNOSIDASE-LIKE PROTEIN 2"/>
    <property type="match status" value="1"/>
</dbReference>
<dbReference type="Proteomes" id="UP000054408">
    <property type="component" value="Unassembled WGS sequence"/>
</dbReference>
<keyword evidence="3" id="KW-0256">Endoplasmic reticulum</keyword>
<dbReference type="PANTHER" id="PTHR45679:SF5">
    <property type="entry name" value="ER DEGRADATION-ENHANCING ALPHA-MANNOSIDASE-LIKE PROTEIN 1"/>
    <property type="match status" value="1"/>
</dbReference>
<dbReference type="InterPro" id="IPR046450">
    <property type="entry name" value="PA_dom_sf"/>
</dbReference>
<evidence type="ECO:0000313" key="11">
    <source>
        <dbReference type="Proteomes" id="UP000054408"/>
    </source>
</evidence>
<dbReference type="Pfam" id="PF02225">
    <property type="entry name" value="PA"/>
    <property type="match status" value="1"/>
</dbReference>
<evidence type="ECO:0000256" key="6">
    <source>
        <dbReference type="PIRSR" id="PIRSR601382-2"/>
    </source>
</evidence>
<keyword evidence="6" id="KW-0106">Calcium</keyword>
<feature type="binding site" evidence="6">
    <location>
        <position position="468"/>
    </location>
    <ligand>
        <name>Ca(2+)</name>
        <dbReference type="ChEBI" id="CHEBI:29108"/>
    </ligand>
</feature>
<dbReference type="SUPFAM" id="SSF48225">
    <property type="entry name" value="Seven-hairpin glycosidases"/>
    <property type="match status" value="1"/>
</dbReference>
<dbReference type="InterPro" id="IPR003137">
    <property type="entry name" value="PA_domain"/>
</dbReference>
<keyword evidence="4" id="KW-0325">Glycoprotein</keyword>
<evidence type="ECO:0000256" key="2">
    <source>
        <dbReference type="ARBA" id="ARBA00007658"/>
    </source>
</evidence>
<feature type="active site" evidence="5">
    <location>
        <position position="259"/>
    </location>
</feature>
<dbReference type="SUPFAM" id="SSF52025">
    <property type="entry name" value="PA domain"/>
    <property type="match status" value="1"/>
</dbReference>
<evidence type="ECO:0000259" key="9">
    <source>
        <dbReference type="Pfam" id="PF02225"/>
    </source>
</evidence>
<dbReference type="STRING" id="461836.A0A0L0DM25"/>
<dbReference type="PRINTS" id="PR00747">
    <property type="entry name" value="GLYHDRLASE47"/>
</dbReference>
<sequence length="894" mass="94838">MFVHAYSGYVAHGFPADELRPLVYSVLNSLRIPQLVEEEEEAEVGSAEAARGTLDHAFGGFPLTLLDAMDTLAVMGAWDSYVDALWAFVDATPAFDTKVDVNVFELTIRGLGALLGNHLLLEPLDSDLASPVPAAALAAHPSGRAYRGELLALAVDLADRLLPAFDTPTGIPRSMVNLGVAKPAAAFPSETCTAGAGTLTLEFVVLSRVTGDARYEEAVIKALVALHGARSHLGLMGNTIDVNTGRWSRSDSSIGAGIDSFFEYLLKAHVVTGEAWYADMFDSAAAAVESHMHRGVFYRVAEMNTGRVIRASISSLGAFWPTVLTLDGQLAAAQNAFEGFYALWRKFGFLPEVVALTDGGAISPTSPHYPLRPELIESAYYLYRATRDPYYLAVGADVLHAIATHCKTRCGYAGVADVRTRRLDDRMDSYFLAETLKYLYLLFDVNETSFVHNTTAASFPPGGYIFTTEAHLLPVSQAVHAAAPQPAAHTASYVVRLAAPDIAPWITSLSTHPRRRSSAPQPQGVPRTCSTDEWRTAADPYGPSPYAAEARALADTAVGLTSPEFAPEAWAEGGTSLEAAAAAAAAVAAAAAAALPDELELTQAPPGPAAADLGANVAVLYLYTKTSSGWRRTELDMAETGLGIASEPGRAGMVVHTVDGKPVDSPDIHLVMLTNPPANDRDHGYCVDTAPVVLAVDGSGDELPPQEYAAAPALFGPRVPEEGVHAPMVLASSLACIRIPRTTTSYAGRIVLVSRGGCTFADKVANLAAAGATAVVVANHGSGDVSPDVVFKMIGSGYRAADLVPALMVSRSVGNILRSRIRDRETSHQPPLVGALWALPSSAGQVVDANLLSYSDEPVVNIRVFWHGVELDDIPQLIAHQSRPPRPVTPRLEK</sequence>
<evidence type="ECO:0000256" key="4">
    <source>
        <dbReference type="ARBA" id="ARBA00023180"/>
    </source>
</evidence>
<evidence type="ECO:0000256" key="5">
    <source>
        <dbReference type="PIRSR" id="PIRSR601382-1"/>
    </source>
</evidence>
<dbReference type="Pfam" id="PF01532">
    <property type="entry name" value="Glyco_hydro_47"/>
    <property type="match status" value="1"/>
</dbReference>
<evidence type="ECO:0000256" key="8">
    <source>
        <dbReference type="SAM" id="MobiDB-lite"/>
    </source>
</evidence>
<comment type="similarity">
    <text evidence="2 7">Belongs to the glycosyl hydrolase 47 family.</text>
</comment>
<organism evidence="10 11">
    <name type="scientific">Thecamonas trahens ATCC 50062</name>
    <dbReference type="NCBI Taxonomy" id="461836"/>
    <lineage>
        <taxon>Eukaryota</taxon>
        <taxon>Apusozoa</taxon>
        <taxon>Apusomonadida</taxon>
        <taxon>Apusomonadidae</taxon>
        <taxon>Thecamonas</taxon>
    </lineage>
</organism>
<dbReference type="InterPro" id="IPR044674">
    <property type="entry name" value="EDEM1/2/3"/>
</dbReference>
<dbReference type="InterPro" id="IPR001382">
    <property type="entry name" value="Glyco_hydro_47"/>
</dbReference>
<feature type="active site" description="Proton donor" evidence="5">
    <location>
        <position position="352"/>
    </location>
</feature>
<dbReference type="EC" id="3.2.1.-" evidence="7"/>
<reference evidence="10 11" key="1">
    <citation type="submission" date="2010-05" db="EMBL/GenBank/DDBJ databases">
        <title>The Genome Sequence of Thecamonas trahens ATCC 50062.</title>
        <authorList>
            <consortium name="The Broad Institute Genome Sequencing Platform"/>
            <person name="Russ C."/>
            <person name="Cuomo C."/>
            <person name="Shea T."/>
            <person name="Young S.K."/>
            <person name="Zeng Q."/>
            <person name="Koehrsen M."/>
            <person name="Haas B."/>
            <person name="Borodovsky M."/>
            <person name="Guigo R."/>
            <person name="Alvarado L."/>
            <person name="Berlin A."/>
            <person name="Bochicchio J."/>
            <person name="Borenstein D."/>
            <person name="Chapman S."/>
            <person name="Chen Z."/>
            <person name="Freedman E."/>
            <person name="Gellesch M."/>
            <person name="Goldberg J."/>
            <person name="Griggs A."/>
            <person name="Gujja S."/>
            <person name="Heilman E."/>
            <person name="Heiman D."/>
            <person name="Hepburn T."/>
            <person name="Howarth C."/>
            <person name="Jen D."/>
            <person name="Larson L."/>
            <person name="Mehta T."/>
            <person name="Park D."/>
            <person name="Pearson M."/>
            <person name="Roberts A."/>
            <person name="Saif S."/>
            <person name="Shenoy N."/>
            <person name="Sisk P."/>
            <person name="Stolte C."/>
            <person name="Sykes S."/>
            <person name="Thomson T."/>
            <person name="Walk T."/>
            <person name="White J."/>
            <person name="Yandava C."/>
            <person name="Burger G."/>
            <person name="Gray M.W."/>
            <person name="Holland P.W.H."/>
            <person name="King N."/>
            <person name="Lang F.B.F."/>
            <person name="Roger A.J."/>
            <person name="Ruiz-Trillo I."/>
            <person name="Lander E."/>
            <person name="Nusbaum C."/>
        </authorList>
    </citation>
    <scope>NUCLEOTIDE SEQUENCE [LARGE SCALE GENOMIC DNA]</scope>
    <source>
        <strain evidence="10 11">ATCC 50062</strain>
    </source>
</reference>
<feature type="domain" description="PA" evidence="9">
    <location>
        <begin position="725"/>
        <end position="817"/>
    </location>
</feature>
<evidence type="ECO:0000256" key="1">
    <source>
        <dbReference type="ARBA" id="ARBA00004240"/>
    </source>
</evidence>
<keyword evidence="6" id="KW-0479">Metal-binding</keyword>
<evidence type="ECO:0000313" key="10">
    <source>
        <dbReference type="EMBL" id="KNC53374.1"/>
    </source>
</evidence>
<dbReference type="Gene3D" id="3.50.30.30">
    <property type="match status" value="1"/>
</dbReference>
<dbReference type="GO" id="GO:0044322">
    <property type="term" value="C:endoplasmic reticulum quality control compartment"/>
    <property type="evidence" value="ECO:0007669"/>
    <property type="project" value="GOC"/>
</dbReference>
<dbReference type="OrthoDB" id="8118055at2759"/>
<evidence type="ECO:0000256" key="3">
    <source>
        <dbReference type="ARBA" id="ARBA00022824"/>
    </source>
</evidence>
<feature type="active site" description="Proton donor" evidence="5">
    <location>
        <position position="105"/>
    </location>
</feature>
<dbReference type="GO" id="GO:1904380">
    <property type="term" value="P:endoplasmic reticulum mannose trimming"/>
    <property type="evidence" value="ECO:0007669"/>
    <property type="project" value="InterPro"/>
</dbReference>
<dbReference type="InterPro" id="IPR036026">
    <property type="entry name" value="Seven-hairpin_glycosidases"/>
</dbReference>
<dbReference type="InterPro" id="IPR012341">
    <property type="entry name" value="6hp_glycosidase-like_sf"/>
</dbReference>
<protein>
    <recommendedName>
        <fullName evidence="7">alpha-1,2-Mannosidase</fullName>
        <ecNumber evidence="7">3.2.1.-</ecNumber>
    </recommendedName>
</protein>
<dbReference type="GO" id="GO:0016020">
    <property type="term" value="C:membrane"/>
    <property type="evidence" value="ECO:0007669"/>
    <property type="project" value="InterPro"/>
</dbReference>
<comment type="subcellular location">
    <subcellularLocation>
        <location evidence="1">Endoplasmic reticulum</location>
    </subcellularLocation>
</comment>
<gene>
    <name evidence="10" type="ORF">AMSG_08879</name>
</gene>